<keyword evidence="5 6" id="KW-0472">Membrane</keyword>
<feature type="transmembrane region" description="Helical" evidence="6">
    <location>
        <begin position="133"/>
        <end position="156"/>
    </location>
</feature>
<dbReference type="InterPro" id="IPR016174">
    <property type="entry name" value="Di-haem_cyt_TM"/>
</dbReference>
<dbReference type="EMBL" id="PYMB01000001">
    <property type="protein sequence ID" value="PSW15665.1"/>
    <property type="molecule type" value="Genomic_DNA"/>
</dbReference>
<dbReference type="InterPro" id="IPR011577">
    <property type="entry name" value="Cyt_b561_bac/Ni-Hgenase"/>
</dbReference>
<dbReference type="PANTHER" id="PTHR30485:SF2">
    <property type="entry name" value="BLL0597 PROTEIN"/>
    <property type="match status" value="1"/>
</dbReference>
<feature type="transmembrane region" description="Helical" evidence="6">
    <location>
        <begin position="189"/>
        <end position="207"/>
    </location>
</feature>
<evidence type="ECO:0000313" key="9">
    <source>
        <dbReference type="Proteomes" id="UP000241346"/>
    </source>
</evidence>
<dbReference type="GO" id="GO:0009055">
    <property type="term" value="F:electron transfer activity"/>
    <property type="evidence" value="ECO:0007669"/>
    <property type="project" value="InterPro"/>
</dbReference>
<dbReference type="AlphaFoldDB" id="A0A2T3NJG6"/>
<dbReference type="OrthoDB" id="196472at2"/>
<keyword evidence="2" id="KW-1003">Cell membrane</keyword>
<evidence type="ECO:0000259" key="7">
    <source>
        <dbReference type="Pfam" id="PF01292"/>
    </source>
</evidence>
<evidence type="ECO:0000256" key="5">
    <source>
        <dbReference type="ARBA" id="ARBA00023136"/>
    </source>
</evidence>
<sequence>MKIWDLPTRLYHWLQALLFTLVAMSGFNGGGPHVTFGLALLSLLLWRICWGVFGSETSRFSQFIRSPRVVLNYLKGKHSPKPGHNPAGGLMVFALLTLLIIQCLSGLALAGWFDNFSLLDNILSDQFYYIVEEIHVFVAKTLVGLVVIHLAAIVIYKLRKKPLVLAMITGKQTPPEPFQSGKLHFASNLKALVLFVAALSVTIAIVASL</sequence>
<comment type="subcellular location">
    <subcellularLocation>
        <location evidence="1">Cell membrane</location>
        <topology evidence="1">Multi-pass membrane protein</topology>
    </subcellularLocation>
</comment>
<proteinExistence type="predicted"/>
<dbReference type="GO" id="GO:0020037">
    <property type="term" value="F:heme binding"/>
    <property type="evidence" value="ECO:0007669"/>
    <property type="project" value="TreeGrafter"/>
</dbReference>
<evidence type="ECO:0000256" key="1">
    <source>
        <dbReference type="ARBA" id="ARBA00004651"/>
    </source>
</evidence>
<protein>
    <submittedName>
        <fullName evidence="8">Hydrogenase</fullName>
    </submittedName>
</protein>
<evidence type="ECO:0000313" key="8">
    <source>
        <dbReference type="EMBL" id="PSW15665.1"/>
    </source>
</evidence>
<feature type="domain" description="Cytochrome b561 bacterial/Ni-hydrogenase" evidence="7">
    <location>
        <begin position="4"/>
        <end position="170"/>
    </location>
</feature>
<evidence type="ECO:0000256" key="3">
    <source>
        <dbReference type="ARBA" id="ARBA00022692"/>
    </source>
</evidence>
<comment type="caution">
    <text evidence="8">The sequence shown here is derived from an EMBL/GenBank/DDBJ whole genome shotgun (WGS) entry which is preliminary data.</text>
</comment>
<dbReference type="Gene3D" id="1.20.950.20">
    <property type="entry name" value="Transmembrane di-heme cytochromes, Chain C"/>
    <property type="match status" value="1"/>
</dbReference>
<feature type="transmembrane region" description="Helical" evidence="6">
    <location>
        <begin position="12"/>
        <end position="28"/>
    </location>
</feature>
<feature type="transmembrane region" description="Helical" evidence="6">
    <location>
        <begin position="87"/>
        <end position="113"/>
    </location>
</feature>
<reference evidence="8 9" key="1">
    <citation type="submission" date="2018-03" db="EMBL/GenBank/DDBJ databases">
        <title>Whole genome sequencing of Histamine producing bacteria.</title>
        <authorList>
            <person name="Butler K."/>
        </authorList>
    </citation>
    <scope>NUCLEOTIDE SEQUENCE [LARGE SCALE GENOMIC DNA]</scope>
    <source>
        <strain evidence="8 9">DSM 19138</strain>
    </source>
</reference>
<dbReference type="RefSeq" id="WP_107296283.1">
    <property type="nucleotide sequence ID" value="NZ_PYMB01000001.1"/>
</dbReference>
<dbReference type="GO" id="GO:0005886">
    <property type="term" value="C:plasma membrane"/>
    <property type="evidence" value="ECO:0007669"/>
    <property type="project" value="UniProtKB-SubCell"/>
</dbReference>
<accession>A0A2T3NJG6</accession>
<dbReference type="GO" id="GO:0022904">
    <property type="term" value="P:respiratory electron transport chain"/>
    <property type="evidence" value="ECO:0007669"/>
    <property type="project" value="InterPro"/>
</dbReference>
<evidence type="ECO:0000256" key="2">
    <source>
        <dbReference type="ARBA" id="ARBA00022475"/>
    </source>
</evidence>
<dbReference type="PANTHER" id="PTHR30485">
    <property type="entry name" value="NI/FE-HYDROGENASE 1 B-TYPE CYTOCHROME SUBUNIT"/>
    <property type="match status" value="1"/>
</dbReference>
<dbReference type="SUPFAM" id="SSF81342">
    <property type="entry name" value="Transmembrane di-heme cytochromes"/>
    <property type="match status" value="1"/>
</dbReference>
<dbReference type="InterPro" id="IPR051542">
    <property type="entry name" value="Hydrogenase_cytochrome"/>
</dbReference>
<name>A0A2T3NJG6_9GAMM</name>
<evidence type="ECO:0000256" key="6">
    <source>
        <dbReference type="SAM" id="Phobius"/>
    </source>
</evidence>
<organism evidence="8 9">
    <name type="scientific">Photobacterium rosenbergii</name>
    <dbReference type="NCBI Taxonomy" id="294936"/>
    <lineage>
        <taxon>Bacteria</taxon>
        <taxon>Pseudomonadati</taxon>
        <taxon>Pseudomonadota</taxon>
        <taxon>Gammaproteobacteria</taxon>
        <taxon>Vibrionales</taxon>
        <taxon>Vibrionaceae</taxon>
        <taxon>Photobacterium</taxon>
    </lineage>
</organism>
<gene>
    <name evidence="8" type="ORF">C9J01_01210</name>
</gene>
<dbReference type="Pfam" id="PF01292">
    <property type="entry name" value="Ni_hydr_CYTB"/>
    <property type="match status" value="1"/>
</dbReference>
<evidence type="ECO:0000256" key="4">
    <source>
        <dbReference type="ARBA" id="ARBA00022989"/>
    </source>
</evidence>
<dbReference type="Proteomes" id="UP000241346">
    <property type="component" value="Unassembled WGS sequence"/>
</dbReference>
<keyword evidence="4 6" id="KW-1133">Transmembrane helix</keyword>
<keyword evidence="3 6" id="KW-0812">Transmembrane</keyword>